<dbReference type="EMBL" id="LGRX02000635">
    <property type="protein sequence ID" value="KAK3288018.1"/>
    <property type="molecule type" value="Genomic_DNA"/>
</dbReference>
<feature type="domain" description="C3H1-type" evidence="7">
    <location>
        <begin position="42"/>
        <end position="70"/>
    </location>
</feature>
<evidence type="ECO:0000259" key="7">
    <source>
        <dbReference type="PROSITE" id="PS50103"/>
    </source>
</evidence>
<evidence type="ECO:0000256" key="3">
    <source>
        <dbReference type="ARBA" id="ARBA00022771"/>
    </source>
</evidence>
<comment type="caution">
    <text evidence="8">The sequence shown here is derived from an EMBL/GenBank/DDBJ whole genome shotgun (WGS) entry which is preliminary data.</text>
</comment>
<dbReference type="Pfam" id="PF00642">
    <property type="entry name" value="zf-CCCH"/>
    <property type="match status" value="1"/>
</dbReference>
<feature type="zinc finger region" description="C3H1-type" evidence="5">
    <location>
        <begin position="86"/>
        <end position="114"/>
    </location>
</feature>
<dbReference type="Proteomes" id="UP001190700">
    <property type="component" value="Unassembled WGS sequence"/>
</dbReference>
<accession>A0AAE0LK00</accession>
<feature type="domain" description="C3H1-type" evidence="7">
    <location>
        <begin position="130"/>
        <end position="158"/>
    </location>
</feature>
<evidence type="ECO:0000313" key="9">
    <source>
        <dbReference type="Proteomes" id="UP001190700"/>
    </source>
</evidence>
<evidence type="ECO:0000256" key="4">
    <source>
        <dbReference type="ARBA" id="ARBA00022833"/>
    </source>
</evidence>
<feature type="compositionally biased region" description="Polar residues" evidence="6">
    <location>
        <begin position="319"/>
        <end position="328"/>
    </location>
</feature>
<evidence type="ECO:0000256" key="2">
    <source>
        <dbReference type="ARBA" id="ARBA00022737"/>
    </source>
</evidence>
<dbReference type="PANTHER" id="PTHR12547:SF18">
    <property type="entry name" value="PROTEIN TIS11"/>
    <property type="match status" value="1"/>
</dbReference>
<dbReference type="AlphaFoldDB" id="A0AAE0LK00"/>
<evidence type="ECO:0000256" key="1">
    <source>
        <dbReference type="ARBA" id="ARBA00022723"/>
    </source>
</evidence>
<dbReference type="InterPro" id="IPR000571">
    <property type="entry name" value="Znf_CCCH"/>
</dbReference>
<keyword evidence="2" id="KW-0677">Repeat</keyword>
<dbReference type="PANTHER" id="PTHR12547">
    <property type="entry name" value="CCCH ZINC FINGER/TIS11-RELATED"/>
    <property type="match status" value="1"/>
</dbReference>
<keyword evidence="3 5" id="KW-0863">Zinc-finger</keyword>
<feature type="domain" description="C3H1-type" evidence="7">
    <location>
        <begin position="86"/>
        <end position="114"/>
    </location>
</feature>
<name>A0AAE0LK00_9CHLO</name>
<keyword evidence="1 5" id="KW-0479">Metal-binding</keyword>
<feature type="zinc finger region" description="C3H1-type" evidence="5">
    <location>
        <begin position="130"/>
        <end position="158"/>
    </location>
</feature>
<dbReference type="GO" id="GO:0003729">
    <property type="term" value="F:mRNA binding"/>
    <property type="evidence" value="ECO:0007669"/>
    <property type="project" value="InterPro"/>
</dbReference>
<feature type="zinc finger region" description="C3H1-type" evidence="5">
    <location>
        <begin position="42"/>
        <end position="70"/>
    </location>
</feature>
<evidence type="ECO:0000256" key="5">
    <source>
        <dbReference type="PROSITE-ProRule" id="PRU00723"/>
    </source>
</evidence>
<proteinExistence type="predicted"/>
<gene>
    <name evidence="8" type="ORF">CYMTET_4494</name>
</gene>
<feature type="region of interest" description="Disordered" evidence="6">
    <location>
        <begin position="318"/>
        <end position="346"/>
    </location>
</feature>
<dbReference type="SMART" id="SM00356">
    <property type="entry name" value="ZnF_C3H1"/>
    <property type="match status" value="3"/>
</dbReference>
<sequence>MPVENASWIHREPTILSKQQSVKASCNLVFVPAIQQGCLPPGFKTRLCKNYLNSGSCHHADCCHFAHGVEELRIEAAIHQGYLPSSFKTKLCHFYTVEGHCSHCDRCHFAHGLTELRVNAAISQGVLPPAFKTRLCTFFAIRHQCPRGDFCHFAHGTVELRDGSHVAVAPGVIPPPMQTNGVLHPETSSYEAMCGIPDQNGHASTNSSFQAVCPPLPPMPPLPTGESATIRASVSRFLHDTQDFAPHCALCEELEFPESIQERLGLPSSIHDELDLPSSIQEDDLRSSFCDQYVTRSAPVDLPTSTLPKTLFEDHLQKQEGNADSTRWSDSSSDDQEPLWGSPVSTCDRKGTFPSLYGGLNSGFSSIPFAAAGHPPSHWGDALGYDAELAANWISSLPVWDLSLPEGSLNAKSTNSRSVHYNFLCDPAFEDEPTSHLSMAMSREVLA</sequence>
<dbReference type="SUPFAM" id="SSF90229">
    <property type="entry name" value="CCCH zinc finger"/>
    <property type="match status" value="3"/>
</dbReference>
<keyword evidence="9" id="KW-1185">Reference proteome</keyword>
<reference evidence="8 9" key="1">
    <citation type="journal article" date="2015" name="Genome Biol. Evol.">
        <title>Comparative Genomics of a Bacterivorous Green Alga Reveals Evolutionary Causalities and Consequences of Phago-Mixotrophic Mode of Nutrition.</title>
        <authorList>
            <person name="Burns J.A."/>
            <person name="Paasch A."/>
            <person name="Narechania A."/>
            <person name="Kim E."/>
        </authorList>
    </citation>
    <scope>NUCLEOTIDE SEQUENCE [LARGE SCALE GENOMIC DNA]</scope>
    <source>
        <strain evidence="8 9">PLY_AMNH</strain>
    </source>
</reference>
<dbReference type="Gene3D" id="4.10.1000.10">
    <property type="entry name" value="Zinc finger, CCCH-type"/>
    <property type="match status" value="3"/>
</dbReference>
<dbReference type="PROSITE" id="PS50103">
    <property type="entry name" value="ZF_C3H1"/>
    <property type="match status" value="3"/>
</dbReference>
<dbReference type="InterPro" id="IPR036855">
    <property type="entry name" value="Znf_CCCH_sf"/>
</dbReference>
<evidence type="ECO:0000313" key="8">
    <source>
        <dbReference type="EMBL" id="KAK3288018.1"/>
    </source>
</evidence>
<evidence type="ECO:0000256" key="6">
    <source>
        <dbReference type="SAM" id="MobiDB-lite"/>
    </source>
</evidence>
<dbReference type="InterPro" id="IPR045877">
    <property type="entry name" value="ZFP36-like"/>
</dbReference>
<organism evidence="8 9">
    <name type="scientific">Cymbomonas tetramitiformis</name>
    <dbReference type="NCBI Taxonomy" id="36881"/>
    <lineage>
        <taxon>Eukaryota</taxon>
        <taxon>Viridiplantae</taxon>
        <taxon>Chlorophyta</taxon>
        <taxon>Pyramimonadophyceae</taxon>
        <taxon>Pyramimonadales</taxon>
        <taxon>Pyramimonadaceae</taxon>
        <taxon>Cymbomonas</taxon>
    </lineage>
</organism>
<dbReference type="GO" id="GO:0008270">
    <property type="term" value="F:zinc ion binding"/>
    <property type="evidence" value="ECO:0007669"/>
    <property type="project" value="UniProtKB-KW"/>
</dbReference>
<protein>
    <recommendedName>
        <fullName evidence="7">C3H1-type domain-containing protein</fullName>
    </recommendedName>
</protein>
<keyword evidence="4 5" id="KW-0862">Zinc</keyword>